<dbReference type="CDD" id="cd00321">
    <property type="entry name" value="SO_family_Moco"/>
    <property type="match status" value="1"/>
</dbReference>
<dbReference type="EMBL" id="JACJID010000006">
    <property type="protein sequence ID" value="MBA8929779.1"/>
    <property type="molecule type" value="Genomic_DNA"/>
</dbReference>
<dbReference type="Pfam" id="PF00174">
    <property type="entry name" value="Oxidored_molyb"/>
    <property type="match status" value="1"/>
</dbReference>
<organism evidence="3 4">
    <name type="scientific">Kutzneria viridogrisea</name>
    <dbReference type="NCBI Taxonomy" id="47990"/>
    <lineage>
        <taxon>Bacteria</taxon>
        <taxon>Bacillati</taxon>
        <taxon>Actinomycetota</taxon>
        <taxon>Actinomycetes</taxon>
        <taxon>Pseudonocardiales</taxon>
        <taxon>Pseudonocardiaceae</taxon>
        <taxon>Kutzneria</taxon>
    </lineage>
</organism>
<dbReference type="PANTHER" id="PTHR43032:SF2">
    <property type="entry name" value="BLL0505 PROTEIN"/>
    <property type="match status" value="1"/>
</dbReference>
<evidence type="ECO:0000313" key="3">
    <source>
        <dbReference type="EMBL" id="MBA8929779.1"/>
    </source>
</evidence>
<dbReference type="SUPFAM" id="SSF56524">
    <property type="entry name" value="Oxidoreductase molybdopterin-binding domain"/>
    <property type="match status" value="1"/>
</dbReference>
<proteinExistence type="predicted"/>
<evidence type="ECO:0000256" key="1">
    <source>
        <dbReference type="SAM" id="Phobius"/>
    </source>
</evidence>
<evidence type="ECO:0000259" key="2">
    <source>
        <dbReference type="Pfam" id="PF00174"/>
    </source>
</evidence>
<keyword evidence="4" id="KW-1185">Reference proteome</keyword>
<keyword evidence="1" id="KW-0812">Transmembrane</keyword>
<dbReference type="Proteomes" id="UP000517916">
    <property type="component" value="Unassembled WGS sequence"/>
</dbReference>
<name>A0ABR6BS82_9PSEU</name>
<dbReference type="RefSeq" id="WP_182839587.1">
    <property type="nucleotide sequence ID" value="NZ_BAAABQ010000031.1"/>
</dbReference>
<comment type="caution">
    <text evidence="3">The sequence shown here is derived from an EMBL/GenBank/DDBJ whole genome shotgun (WGS) entry which is preliminary data.</text>
</comment>
<dbReference type="InterPro" id="IPR008335">
    <property type="entry name" value="Mopterin_OxRdtase_euk"/>
</dbReference>
<sequence length="371" mass="40403">MRLRLPKPPQEKDFTSPAHHERVTSKVGLWLGIAFGACFVTGLLSHAVQHPPDWFFWPSRPINLYRVTQGLHVISGIAAIPLLLAKLWSVYPKLFAKPLVSSALHALERGSIFVLIGAAFFELATGLFNAAQNYPWQFYFVSAHYAVAWIAVGALLVHIAVKLPVIRGALTRERTTDLDRRAFLRTTWLTTGVAVLVTAGSTVPWLREVSALSSRSDKGPQGLPVNRNALAAGVTNVAANWRLEIIGPHGTTSLSREQLQAMPQTTAELPIACVEGWSQSATWTGVPVAELIRLVGAQPGSVVRVDSLERGGLYRSSTLPGEHTSDPLTLLALRLDGHVLSPDHGYPCRIIAPSRPGVLQTKWVSKLEVLA</sequence>
<protein>
    <recommendedName>
        <fullName evidence="2">Oxidoreductase molybdopterin-binding domain-containing protein</fullName>
    </recommendedName>
</protein>
<dbReference type="PANTHER" id="PTHR43032">
    <property type="entry name" value="PROTEIN-METHIONINE-SULFOXIDE REDUCTASE"/>
    <property type="match status" value="1"/>
</dbReference>
<dbReference type="InterPro" id="IPR000572">
    <property type="entry name" value="OxRdtase_Mopterin-bd_dom"/>
</dbReference>
<feature type="transmembrane region" description="Helical" evidence="1">
    <location>
        <begin position="137"/>
        <end position="161"/>
    </location>
</feature>
<keyword evidence="1" id="KW-0472">Membrane</keyword>
<feature type="transmembrane region" description="Helical" evidence="1">
    <location>
        <begin position="182"/>
        <end position="206"/>
    </location>
</feature>
<dbReference type="PRINTS" id="PR00407">
    <property type="entry name" value="EUMOPTERIN"/>
</dbReference>
<reference evidence="3 4" key="1">
    <citation type="submission" date="2020-08" db="EMBL/GenBank/DDBJ databases">
        <title>Genomic Encyclopedia of Archaeal and Bacterial Type Strains, Phase II (KMG-II): from individual species to whole genera.</title>
        <authorList>
            <person name="Goeker M."/>
        </authorList>
    </citation>
    <scope>NUCLEOTIDE SEQUENCE [LARGE SCALE GENOMIC DNA]</scope>
    <source>
        <strain evidence="3 4">DSM 43850</strain>
    </source>
</reference>
<dbReference type="InterPro" id="IPR036374">
    <property type="entry name" value="OxRdtase_Mopterin-bd_sf"/>
</dbReference>
<dbReference type="Gene3D" id="3.90.420.10">
    <property type="entry name" value="Oxidoreductase, molybdopterin-binding domain"/>
    <property type="match status" value="1"/>
</dbReference>
<feature type="transmembrane region" description="Helical" evidence="1">
    <location>
        <begin position="69"/>
        <end position="91"/>
    </location>
</feature>
<accession>A0ABR6BS82</accession>
<evidence type="ECO:0000313" key="4">
    <source>
        <dbReference type="Proteomes" id="UP000517916"/>
    </source>
</evidence>
<feature type="transmembrane region" description="Helical" evidence="1">
    <location>
        <begin position="27"/>
        <end position="49"/>
    </location>
</feature>
<feature type="domain" description="Oxidoreductase molybdopterin-binding" evidence="2">
    <location>
        <begin position="238"/>
        <end position="370"/>
    </location>
</feature>
<gene>
    <name evidence="3" type="ORF">BC739_007012</name>
</gene>
<keyword evidence="1" id="KW-1133">Transmembrane helix</keyword>
<feature type="transmembrane region" description="Helical" evidence="1">
    <location>
        <begin position="112"/>
        <end position="131"/>
    </location>
</feature>